<dbReference type="RefSeq" id="WP_012186611.1">
    <property type="nucleotide sequence ID" value="NC_009954.1"/>
</dbReference>
<dbReference type="AlphaFoldDB" id="A8M9H3"/>
<proteinExistence type="predicted"/>
<dbReference type="Gene3D" id="3.60.21.10">
    <property type="match status" value="1"/>
</dbReference>
<dbReference type="InterPro" id="IPR024654">
    <property type="entry name" value="Calcineurin-like_PHP_lpxH"/>
</dbReference>
<dbReference type="InterPro" id="IPR029052">
    <property type="entry name" value="Metallo-depent_PP-like"/>
</dbReference>
<keyword evidence="1" id="KW-0472">Membrane</keyword>
<protein>
    <recommendedName>
        <fullName evidence="2">Calcineurin-like phosphoesterase domain-containing protein</fullName>
    </recommendedName>
</protein>
<dbReference type="SUPFAM" id="SSF56300">
    <property type="entry name" value="Metallo-dependent phosphatases"/>
    <property type="match status" value="1"/>
</dbReference>
<accession>A8M9H3</accession>
<dbReference type="GeneID" id="5709582"/>
<dbReference type="STRING" id="397948.Cmaq_1569"/>
<keyword evidence="4" id="KW-1185">Reference proteome</keyword>
<gene>
    <name evidence="3" type="ordered locus">Cmaq_1569</name>
</gene>
<evidence type="ECO:0000259" key="2">
    <source>
        <dbReference type="Pfam" id="PF12850"/>
    </source>
</evidence>
<sequence length="263" mass="28935">MPLTLIYAAASVTAVVMIIYTLINNSPWLINRELKITSINLNSNSILVVSDLHTDANSSDLTVISELTRRSEIDVIVIAGDLFDRRVKVNDNELRVLLHQATLRLGLINTNGSELTLIYVRSESSHDPGIKGGESIKIAKFSNVLVVTVPRIIKVNFPNCSNAVYIAHGDYTVSNGLLAGLINIIPLTLLKLPIVELITRRVLNVNNGDWVIIGHTHLPVISSRFKVANPGSWKGILFVKPYNGYVLIKCINSRLVAKLGRVN</sequence>
<dbReference type="HOGENOM" id="CLU_1056022_0_0_2"/>
<evidence type="ECO:0000313" key="3">
    <source>
        <dbReference type="EMBL" id="ABW02392.1"/>
    </source>
</evidence>
<reference evidence="3 4" key="1">
    <citation type="submission" date="2007-10" db="EMBL/GenBank/DDBJ databases">
        <title>Complete sequence of Caldivirga maquilingensis IC-167.</title>
        <authorList>
            <consortium name="US DOE Joint Genome Institute"/>
            <person name="Copeland A."/>
            <person name="Lucas S."/>
            <person name="Lapidus A."/>
            <person name="Barry K."/>
            <person name="Glavina del Rio T."/>
            <person name="Dalin E."/>
            <person name="Tice H."/>
            <person name="Pitluck S."/>
            <person name="Saunders E."/>
            <person name="Brettin T."/>
            <person name="Bruce D."/>
            <person name="Detter J.C."/>
            <person name="Han C."/>
            <person name="Schmutz J."/>
            <person name="Larimer F."/>
            <person name="Land M."/>
            <person name="Hauser L."/>
            <person name="Kyrpides N."/>
            <person name="Ivanova N."/>
            <person name="Biddle J.F."/>
            <person name="Zhang Z."/>
            <person name="Fitz-Gibbon S.T."/>
            <person name="Lowe T.M."/>
            <person name="Saltikov C."/>
            <person name="House C.H."/>
            <person name="Richardson P."/>
        </authorList>
    </citation>
    <scope>NUCLEOTIDE SEQUENCE [LARGE SCALE GENOMIC DNA]</scope>
    <source>
        <strain evidence="4">ATCC 700844 / DSM 13496 / JCM 10307 / IC-167</strain>
    </source>
</reference>
<keyword evidence="1" id="KW-1133">Transmembrane helix</keyword>
<evidence type="ECO:0000256" key="1">
    <source>
        <dbReference type="SAM" id="Phobius"/>
    </source>
</evidence>
<dbReference type="EMBL" id="CP000852">
    <property type="protein sequence ID" value="ABW02392.1"/>
    <property type="molecule type" value="Genomic_DNA"/>
</dbReference>
<feature type="domain" description="Calcineurin-like phosphoesterase" evidence="2">
    <location>
        <begin position="46"/>
        <end position="250"/>
    </location>
</feature>
<keyword evidence="1" id="KW-0812">Transmembrane</keyword>
<dbReference type="OrthoDB" id="28355at2157"/>
<organism evidence="3 4">
    <name type="scientific">Caldivirga maquilingensis (strain ATCC 700844 / DSM 13496 / JCM 10307 / IC-167)</name>
    <dbReference type="NCBI Taxonomy" id="397948"/>
    <lineage>
        <taxon>Archaea</taxon>
        <taxon>Thermoproteota</taxon>
        <taxon>Thermoprotei</taxon>
        <taxon>Thermoproteales</taxon>
        <taxon>Thermoproteaceae</taxon>
        <taxon>Caldivirga</taxon>
    </lineage>
</organism>
<dbReference type="eggNOG" id="arCOG05666">
    <property type="taxonomic scope" value="Archaea"/>
</dbReference>
<dbReference type="KEGG" id="cma:Cmaq_1569"/>
<feature type="transmembrane region" description="Helical" evidence="1">
    <location>
        <begin position="6"/>
        <end position="23"/>
    </location>
</feature>
<evidence type="ECO:0000313" key="4">
    <source>
        <dbReference type="Proteomes" id="UP000001137"/>
    </source>
</evidence>
<dbReference type="Proteomes" id="UP000001137">
    <property type="component" value="Chromosome"/>
</dbReference>
<name>A8M9H3_CALMQ</name>
<dbReference type="Pfam" id="PF12850">
    <property type="entry name" value="Metallophos_2"/>
    <property type="match status" value="1"/>
</dbReference>